<evidence type="ECO:0000256" key="1">
    <source>
        <dbReference type="SAM" id="MobiDB-lite"/>
    </source>
</evidence>
<reference evidence="2 3" key="1">
    <citation type="submission" date="2020-08" db="EMBL/GenBank/DDBJ databases">
        <title>Sequencing the genomes of 1000 actinobacteria strains.</title>
        <authorList>
            <person name="Klenk H.-P."/>
        </authorList>
    </citation>
    <scope>NUCLEOTIDE SEQUENCE [LARGE SCALE GENOMIC DNA]</scope>
    <source>
        <strain evidence="2 3">DSM 43675</strain>
    </source>
</reference>
<feature type="region of interest" description="Disordered" evidence="1">
    <location>
        <begin position="1"/>
        <end position="57"/>
    </location>
</feature>
<evidence type="ECO:0000313" key="2">
    <source>
        <dbReference type="EMBL" id="MBB6399852.1"/>
    </source>
</evidence>
<dbReference type="AlphaFoldDB" id="A0A7X0G5N3"/>
<keyword evidence="3" id="KW-1185">Reference proteome</keyword>
<dbReference type="Proteomes" id="UP000546324">
    <property type="component" value="Unassembled WGS sequence"/>
</dbReference>
<feature type="compositionally biased region" description="Polar residues" evidence="1">
    <location>
        <begin position="9"/>
        <end position="22"/>
    </location>
</feature>
<evidence type="ECO:0000313" key="3">
    <source>
        <dbReference type="Proteomes" id="UP000546324"/>
    </source>
</evidence>
<dbReference type="EMBL" id="JACHMQ010000001">
    <property type="protein sequence ID" value="MBB6399852.1"/>
    <property type="molecule type" value="Genomic_DNA"/>
</dbReference>
<gene>
    <name evidence="2" type="ORF">BKA00_006766</name>
</gene>
<protein>
    <submittedName>
        <fullName evidence="2">Uncharacterized protein</fullName>
    </submittedName>
</protein>
<dbReference type="RefSeq" id="WP_185031984.1">
    <property type="nucleotide sequence ID" value="NZ_JACHMQ010000001.1"/>
</dbReference>
<proteinExistence type="predicted"/>
<accession>A0A7X0G5N3</accession>
<name>A0A7X0G5N3_9ACTN</name>
<organism evidence="2 3">
    <name type="scientific">Actinomadura coerulea</name>
    <dbReference type="NCBI Taxonomy" id="46159"/>
    <lineage>
        <taxon>Bacteria</taxon>
        <taxon>Bacillati</taxon>
        <taxon>Actinomycetota</taxon>
        <taxon>Actinomycetes</taxon>
        <taxon>Streptosporangiales</taxon>
        <taxon>Thermomonosporaceae</taxon>
        <taxon>Actinomadura</taxon>
    </lineage>
</organism>
<sequence length="57" mass="5919">MGDTHDAKTWNTGVDMITSSDQQVRDAGFKALELAENNTDGTHPGGGTKPQGGTSQS</sequence>
<comment type="caution">
    <text evidence="2">The sequence shown here is derived from an EMBL/GenBank/DDBJ whole genome shotgun (WGS) entry which is preliminary data.</text>
</comment>